<dbReference type="InterPro" id="IPR008952">
    <property type="entry name" value="Tetraspanin_EC2_sf"/>
</dbReference>
<feature type="transmembrane region" description="Helical" evidence="6">
    <location>
        <begin position="12"/>
        <end position="36"/>
    </location>
</feature>
<keyword evidence="5 6" id="KW-0472">Membrane</keyword>
<comment type="subcellular location">
    <subcellularLocation>
        <location evidence="1 6">Membrane</location>
        <topology evidence="1 6">Multi-pass membrane protein</topology>
    </subcellularLocation>
</comment>
<evidence type="ECO:0000256" key="3">
    <source>
        <dbReference type="ARBA" id="ARBA00022692"/>
    </source>
</evidence>
<protein>
    <recommendedName>
        <fullName evidence="6">Tetraspanin</fullName>
    </recommendedName>
</protein>
<evidence type="ECO:0000256" key="2">
    <source>
        <dbReference type="ARBA" id="ARBA00006840"/>
    </source>
</evidence>
<dbReference type="PIRSF" id="PIRSF002419">
    <property type="entry name" value="Tetraspanin"/>
    <property type="match status" value="1"/>
</dbReference>
<dbReference type="Pfam" id="PF00335">
    <property type="entry name" value="Tetraspanin"/>
    <property type="match status" value="1"/>
</dbReference>
<comment type="similarity">
    <text evidence="2 6">Belongs to the tetraspanin (TM4SF) family.</text>
</comment>
<dbReference type="InterPro" id="IPR018499">
    <property type="entry name" value="Tetraspanin/Peripherin"/>
</dbReference>
<evidence type="ECO:0000256" key="4">
    <source>
        <dbReference type="ARBA" id="ARBA00022989"/>
    </source>
</evidence>
<keyword evidence="4 6" id="KW-1133">Transmembrane helix</keyword>
<feature type="transmembrane region" description="Helical" evidence="6">
    <location>
        <begin position="96"/>
        <end position="118"/>
    </location>
</feature>
<dbReference type="PANTHER" id="PTHR19282">
    <property type="entry name" value="TETRASPANIN"/>
    <property type="match status" value="1"/>
</dbReference>
<dbReference type="OrthoDB" id="6254918at2759"/>
<reference evidence="7" key="1">
    <citation type="submission" date="2021-03" db="EMBL/GenBank/DDBJ databases">
        <authorList>
            <person name="Bekaert M."/>
        </authorList>
    </citation>
    <scope>NUCLEOTIDE SEQUENCE</scope>
</reference>
<dbReference type="PANTHER" id="PTHR19282:SF552">
    <property type="entry name" value="TETRASPANIN"/>
    <property type="match status" value="1"/>
</dbReference>
<feature type="transmembrane region" description="Helical" evidence="6">
    <location>
        <begin position="64"/>
        <end position="84"/>
    </location>
</feature>
<dbReference type="PRINTS" id="PR00259">
    <property type="entry name" value="TMFOUR"/>
</dbReference>
<evidence type="ECO:0000256" key="5">
    <source>
        <dbReference type="ARBA" id="ARBA00023136"/>
    </source>
</evidence>
<proteinExistence type="inferred from homology"/>
<dbReference type="AlphaFoldDB" id="A0A8S3SNW4"/>
<evidence type="ECO:0000313" key="8">
    <source>
        <dbReference type="Proteomes" id="UP000683360"/>
    </source>
</evidence>
<dbReference type="Gene3D" id="1.10.1450.10">
    <property type="entry name" value="Tetraspanin"/>
    <property type="match status" value="1"/>
</dbReference>
<sequence length="287" mass="30929">MGCCDGLSKCFLITFGIFFLLFGGACIGGGIFVILYKNDILILARSATEGAVDSVDTPSLLESAAYVLIATGAFVVFISFVGCCGACLKSKCLLRIYVVVIGLMLLLEITAVVLVIVYKDKLETYAKDNLSTMLNDNYIGPYSTSNAISLAFDLAQIVFKCCGVVNQTEYASINTWNTTYAYDSGGGVYVTATATIPVTCCQFNNEDAFPDDMTTFLNSMVDNQCPVTQAGAHTTGCYDALKDEFNKYFSILIGIASGIAGLQVFGFLSALLSHERRREKRGSYIGK</sequence>
<dbReference type="GO" id="GO:0005886">
    <property type="term" value="C:plasma membrane"/>
    <property type="evidence" value="ECO:0007669"/>
    <property type="project" value="TreeGrafter"/>
</dbReference>
<organism evidence="7 8">
    <name type="scientific">Mytilus edulis</name>
    <name type="common">Blue mussel</name>
    <dbReference type="NCBI Taxonomy" id="6550"/>
    <lineage>
        <taxon>Eukaryota</taxon>
        <taxon>Metazoa</taxon>
        <taxon>Spiralia</taxon>
        <taxon>Lophotrochozoa</taxon>
        <taxon>Mollusca</taxon>
        <taxon>Bivalvia</taxon>
        <taxon>Autobranchia</taxon>
        <taxon>Pteriomorphia</taxon>
        <taxon>Mytilida</taxon>
        <taxon>Mytiloidea</taxon>
        <taxon>Mytilidae</taxon>
        <taxon>Mytilinae</taxon>
        <taxon>Mytilus</taxon>
    </lineage>
</organism>
<keyword evidence="8" id="KW-1185">Reference proteome</keyword>
<comment type="caution">
    <text evidence="7">The sequence shown here is derived from an EMBL/GenBank/DDBJ whole genome shotgun (WGS) entry which is preliminary data.</text>
</comment>
<feature type="transmembrane region" description="Helical" evidence="6">
    <location>
        <begin position="248"/>
        <end position="272"/>
    </location>
</feature>
<evidence type="ECO:0000256" key="6">
    <source>
        <dbReference type="RuleBase" id="RU361218"/>
    </source>
</evidence>
<accession>A0A8S3SNW4</accession>
<evidence type="ECO:0000256" key="1">
    <source>
        <dbReference type="ARBA" id="ARBA00004141"/>
    </source>
</evidence>
<dbReference type="Proteomes" id="UP000683360">
    <property type="component" value="Unassembled WGS sequence"/>
</dbReference>
<evidence type="ECO:0000313" key="7">
    <source>
        <dbReference type="EMBL" id="CAG2221835.1"/>
    </source>
</evidence>
<dbReference type="EMBL" id="CAJPWZ010001701">
    <property type="protein sequence ID" value="CAG2221835.1"/>
    <property type="molecule type" value="Genomic_DNA"/>
</dbReference>
<dbReference type="InterPro" id="IPR000301">
    <property type="entry name" value="Tetraspanin_animals"/>
</dbReference>
<keyword evidence="3 6" id="KW-0812">Transmembrane</keyword>
<name>A0A8S3SNW4_MYTED</name>
<dbReference type="SUPFAM" id="SSF48652">
    <property type="entry name" value="Tetraspanin"/>
    <property type="match status" value="1"/>
</dbReference>
<gene>
    <name evidence="7" type="ORF">MEDL_35220</name>
</gene>